<reference evidence="12" key="1">
    <citation type="submission" date="2019-08" db="EMBL/GenBank/DDBJ databases">
        <authorList>
            <person name="Kucharzyk K."/>
            <person name="Murdoch R.W."/>
            <person name="Higgins S."/>
            <person name="Loffler F."/>
        </authorList>
    </citation>
    <scope>NUCLEOTIDE SEQUENCE</scope>
</reference>
<dbReference type="GO" id="GO:0005524">
    <property type="term" value="F:ATP binding"/>
    <property type="evidence" value="ECO:0007669"/>
    <property type="project" value="UniProtKB-KW"/>
</dbReference>
<evidence type="ECO:0000256" key="2">
    <source>
        <dbReference type="ARBA" id="ARBA00022555"/>
    </source>
</evidence>
<organism evidence="12">
    <name type="scientific">bioreactor metagenome</name>
    <dbReference type="NCBI Taxonomy" id="1076179"/>
    <lineage>
        <taxon>unclassified sequences</taxon>
        <taxon>metagenomes</taxon>
        <taxon>ecological metagenomes</taxon>
    </lineage>
</organism>
<proteinExistence type="predicted"/>
<gene>
    <name evidence="12" type="primary">ettA_29</name>
    <name evidence="12" type="ORF">SDC9_60574</name>
</gene>
<dbReference type="InterPro" id="IPR051309">
    <property type="entry name" value="ABCF_ATPase"/>
</dbReference>
<dbReference type="GO" id="GO:0006412">
    <property type="term" value="P:translation"/>
    <property type="evidence" value="ECO:0007669"/>
    <property type="project" value="UniProtKB-KW"/>
</dbReference>
<dbReference type="GO" id="GO:0006417">
    <property type="term" value="P:regulation of translation"/>
    <property type="evidence" value="ECO:0007669"/>
    <property type="project" value="UniProtKB-KW"/>
</dbReference>
<keyword evidence="1" id="KW-0963">Cytoplasm</keyword>
<dbReference type="FunFam" id="3.40.50.300:FF:000183">
    <property type="entry name" value="ABC transporter ATP-binding protein yjjK"/>
    <property type="match status" value="1"/>
</dbReference>
<dbReference type="Pfam" id="PF12848">
    <property type="entry name" value="ABC_tran_Xtn"/>
    <property type="match status" value="1"/>
</dbReference>
<dbReference type="PROSITE" id="PS50893">
    <property type="entry name" value="ABC_TRANSPORTER_2"/>
    <property type="match status" value="2"/>
</dbReference>
<dbReference type="AlphaFoldDB" id="A0A644XJF7"/>
<dbReference type="InterPro" id="IPR032524">
    <property type="entry name" value="ABC_tran_C"/>
</dbReference>
<dbReference type="FunFam" id="3.40.50.300:FF:000011">
    <property type="entry name" value="Putative ABC transporter ATP-binding component"/>
    <property type="match status" value="1"/>
</dbReference>
<protein>
    <submittedName>
        <fullName evidence="12">Energy-dependent translational throttle protein EttA</fullName>
    </submittedName>
</protein>
<dbReference type="InterPro" id="IPR037118">
    <property type="entry name" value="Val-tRNA_synth_C_sf"/>
</dbReference>
<dbReference type="InterPro" id="IPR003439">
    <property type="entry name" value="ABC_transporter-like_ATP-bd"/>
</dbReference>
<dbReference type="PANTHER" id="PTHR42855:SF1">
    <property type="entry name" value="ABC TRANSPORTER DOMAIN-CONTAINING PROTEIN"/>
    <property type="match status" value="1"/>
</dbReference>
<evidence type="ECO:0000256" key="5">
    <source>
        <dbReference type="ARBA" id="ARBA00022741"/>
    </source>
</evidence>
<evidence type="ECO:0000259" key="11">
    <source>
        <dbReference type="PROSITE" id="PS50893"/>
    </source>
</evidence>
<dbReference type="InterPro" id="IPR003593">
    <property type="entry name" value="AAA+_ATPase"/>
</dbReference>
<dbReference type="CDD" id="cd03221">
    <property type="entry name" value="ABCF_EF-3"/>
    <property type="match status" value="2"/>
</dbReference>
<evidence type="ECO:0000256" key="9">
    <source>
        <dbReference type="ARBA" id="ARBA00022884"/>
    </source>
</evidence>
<dbReference type="Pfam" id="PF16326">
    <property type="entry name" value="ABC_tran_CTD"/>
    <property type="match status" value="1"/>
</dbReference>
<comment type="caution">
    <text evidence="12">The sequence shown here is derived from an EMBL/GenBank/DDBJ whole genome shotgun (WGS) entry which is preliminary data.</text>
</comment>
<dbReference type="PANTHER" id="PTHR42855">
    <property type="entry name" value="ABC TRANSPORTER ATP-BINDING SUBUNIT"/>
    <property type="match status" value="1"/>
</dbReference>
<keyword evidence="5" id="KW-0547">Nucleotide-binding</keyword>
<dbReference type="Gene3D" id="3.40.50.300">
    <property type="entry name" value="P-loop containing nucleotide triphosphate hydrolases"/>
    <property type="match status" value="2"/>
</dbReference>
<evidence type="ECO:0000256" key="6">
    <source>
        <dbReference type="ARBA" id="ARBA00022801"/>
    </source>
</evidence>
<name>A0A644XJF7_9ZZZZ</name>
<keyword evidence="9" id="KW-0694">RNA-binding</keyword>
<sequence>MNLLTVEGISKSFGDKRIFDNITFGIDTGDKVGVIGINGTGKSTLLRIIAGSENPDSGQVIKINGLRIGYLPQTPEFDPNDTVLGQVFNSDNPIIKLIKEYEQTVRNVELGEPNAEKQLYALNDKMDAANTWNLESDAKTILTKLSLTDFYKKSGTLSGGQLKRMALARALITPVDLLILDEPTNHIDNESIEWLEKYLAKYKGALLMVTHDRYFLDRVVNKTLEIDDTNMYIYTTNYSGFLEAKAAREELAVSSERKRQNFLRNELEWVHRGAQARSTKQKARLERFHEVNSTHASKSFDEELEISVASTRLGRKTIIANEVTKSYDGVKYIDNFSYIILKHDRIGIVGPNGCGKSTLLNILTGSLASDSGDVEIGDTVKIGVFSQHNEVMDNNQRVIDYIKDTAEYVQTADGRISASQMLEKFLFTPTMQWAPIGKLSGGEKRRLYLLKILVEAPNILFLDEPTNDLDIATLSIFEDYLDTFNGAVVIVSHDRYFLDKVVDRIFSFDENGKIIQYEGGYSDYLRLRESKQIPDEPIKKENTKTVRNSENKPLKMTYSEQKEFETINDEISKIENSILKIEVKISETKTDYVKLQELTEEKDSLEAQLEQTMDRWVYLNELNEEIQKNKASMR</sequence>
<keyword evidence="2" id="KW-0820">tRNA-binding</keyword>
<evidence type="ECO:0000256" key="4">
    <source>
        <dbReference type="ARBA" id="ARBA00022737"/>
    </source>
</evidence>
<keyword evidence="4" id="KW-0677">Repeat</keyword>
<dbReference type="EMBL" id="VSSQ01002243">
    <property type="protein sequence ID" value="MPM14214.1"/>
    <property type="molecule type" value="Genomic_DNA"/>
</dbReference>
<dbReference type="GO" id="GO:0019843">
    <property type="term" value="F:rRNA binding"/>
    <property type="evidence" value="ECO:0007669"/>
    <property type="project" value="UniProtKB-KW"/>
</dbReference>
<dbReference type="InterPro" id="IPR032781">
    <property type="entry name" value="ABC_tran_Xtn"/>
</dbReference>
<feature type="domain" description="ABC transporter" evidence="11">
    <location>
        <begin position="318"/>
        <end position="537"/>
    </location>
</feature>
<dbReference type="SUPFAM" id="SSF52540">
    <property type="entry name" value="P-loop containing nucleoside triphosphate hydrolases"/>
    <property type="match status" value="2"/>
</dbReference>
<dbReference type="PROSITE" id="PS00211">
    <property type="entry name" value="ABC_TRANSPORTER_1"/>
    <property type="match status" value="1"/>
</dbReference>
<dbReference type="Pfam" id="PF00005">
    <property type="entry name" value="ABC_tran"/>
    <property type="match status" value="2"/>
</dbReference>
<dbReference type="Gene3D" id="1.10.287.380">
    <property type="entry name" value="Valyl-tRNA synthetase, C-terminal domain"/>
    <property type="match status" value="1"/>
</dbReference>
<keyword evidence="8" id="KW-0810">Translation regulation</keyword>
<evidence type="ECO:0000313" key="12">
    <source>
        <dbReference type="EMBL" id="MPM14214.1"/>
    </source>
</evidence>
<dbReference type="SMART" id="SM00382">
    <property type="entry name" value="AAA"/>
    <property type="match status" value="2"/>
</dbReference>
<evidence type="ECO:0000256" key="8">
    <source>
        <dbReference type="ARBA" id="ARBA00022845"/>
    </source>
</evidence>
<dbReference type="GO" id="GO:0003677">
    <property type="term" value="F:DNA binding"/>
    <property type="evidence" value="ECO:0007669"/>
    <property type="project" value="InterPro"/>
</dbReference>
<keyword evidence="6" id="KW-0378">Hydrolase</keyword>
<accession>A0A644XJF7</accession>
<feature type="domain" description="ABC transporter" evidence="11">
    <location>
        <begin position="4"/>
        <end position="253"/>
    </location>
</feature>
<evidence type="ECO:0000256" key="10">
    <source>
        <dbReference type="ARBA" id="ARBA00022917"/>
    </source>
</evidence>
<dbReference type="InterPro" id="IPR027417">
    <property type="entry name" value="P-loop_NTPase"/>
</dbReference>
<evidence type="ECO:0000256" key="1">
    <source>
        <dbReference type="ARBA" id="ARBA00022490"/>
    </source>
</evidence>
<keyword evidence="10" id="KW-0648">Protein biosynthesis</keyword>
<dbReference type="InterPro" id="IPR017871">
    <property type="entry name" value="ABC_transporter-like_CS"/>
</dbReference>
<keyword evidence="3" id="KW-0699">rRNA-binding</keyword>
<evidence type="ECO:0000256" key="7">
    <source>
        <dbReference type="ARBA" id="ARBA00022840"/>
    </source>
</evidence>
<dbReference type="GO" id="GO:0000049">
    <property type="term" value="F:tRNA binding"/>
    <property type="evidence" value="ECO:0007669"/>
    <property type="project" value="UniProtKB-KW"/>
</dbReference>
<keyword evidence="7" id="KW-0067">ATP-binding</keyword>
<evidence type="ECO:0000256" key="3">
    <source>
        <dbReference type="ARBA" id="ARBA00022730"/>
    </source>
</evidence>
<dbReference type="GO" id="GO:0016887">
    <property type="term" value="F:ATP hydrolysis activity"/>
    <property type="evidence" value="ECO:0007669"/>
    <property type="project" value="InterPro"/>
</dbReference>